<protein>
    <recommendedName>
        <fullName evidence="4">DUF559 domain-containing protein</fullName>
    </recommendedName>
</protein>
<evidence type="ECO:0000256" key="1">
    <source>
        <dbReference type="SAM" id="MobiDB-lite"/>
    </source>
</evidence>
<name>A0ABU7MVF3_9ACTN</name>
<feature type="region of interest" description="Disordered" evidence="1">
    <location>
        <begin position="284"/>
        <end position="306"/>
    </location>
</feature>
<gene>
    <name evidence="2" type="ORF">V1Y59_13530</name>
</gene>
<dbReference type="EMBL" id="JAZDUE010000010">
    <property type="protein sequence ID" value="MEE4024101.1"/>
    <property type="molecule type" value="Genomic_DNA"/>
</dbReference>
<evidence type="ECO:0000313" key="3">
    <source>
        <dbReference type="Proteomes" id="UP001335729"/>
    </source>
</evidence>
<dbReference type="Gene3D" id="3.40.960.10">
    <property type="entry name" value="VSR Endonuclease"/>
    <property type="match status" value="1"/>
</dbReference>
<evidence type="ECO:0000313" key="2">
    <source>
        <dbReference type="EMBL" id="MEE4024101.1"/>
    </source>
</evidence>
<dbReference type="Proteomes" id="UP001335729">
    <property type="component" value="Unassembled WGS sequence"/>
</dbReference>
<sequence>MNDLGVYHRRELRSNGVTDADLRRGLRQGVYTREGNGWYSIPSADPKALAAVRRGGVLSCVTALERYGVWIPPQVDKLHLRGNSQANRDHPGRYCRQFGRPLPVTTILDDPLTALRHAIRCLDAEGITVVCDSLLNMSLRMRSGLLASEVLTPREVEAAFTGAPKYVVACLDRCDERAASGTETMARLRLRSLGLKVEVQVYVPGLGHVDLKVGDRLLLEIDSRAHHTGSEDYQEDRRRDQIATSLGLHRMPMTYKDIVYGWQTMEDRVLDAVRGGHHLAPRRRKLSGNITGDGRELDYPIDPAAT</sequence>
<comment type="caution">
    <text evidence="2">The sequence shown here is derived from an EMBL/GenBank/DDBJ whole genome shotgun (WGS) entry which is preliminary data.</text>
</comment>
<proteinExistence type="predicted"/>
<keyword evidence="3" id="KW-1185">Reference proteome</keyword>
<accession>A0ABU7MVF3</accession>
<dbReference type="RefSeq" id="WP_330505489.1">
    <property type="nucleotide sequence ID" value="NZ_JAZDUE010000010.1"/>
</dbReference>
<evidence type="ECO:0008006" key="4">
    <source>
        <dbReference type="Google" id="ProtNLM"/>
    </source>
</evidence>
<organism evidence="2 3">
    <name type="scientific">Gordonia prachuapensis</name>
    <dbReference type="NCBI Taxonomy" id="3115651"/>
    <lineage>
        <taxon>Bacteria</taxon>
        <taxon>Bacillati</taxon>
        <taxon>Actinomycetota</taxon>
        <taxon>Actinomycetes</taxon>
        <taxon>Mycobacteriales</taxon>
        <taxon>Gordoniaceae</taxon>
        <taxon>Gordonia</taxon>
    </lineage>
</organism>
<reference evidence="2 3" key="1">
    <citation type="submission" date="2024-01" db="EMBL/GenBank/DDBJ databases">
        <title>Draft genome sequence of Gordonia sp. PKS22-38.</title>
        <authorList>
            <person name="Suphannarot A."/>
            <person name="Mingma R."/>
        </authorList>
    </citation>
    <scope>NUCLEOTIDE SEQUENCE [LARGE SCALE GENOMIC DNA]</scope>
    <source>
        <strain evidence="2 3">PKS22-38</strain>
    </source>
</reference>